<dbReference type="EMBL" id="VOHT01000077">
    <property type="protein sequence ID" value="TWV40024.1"/>
    <property type="molecule type" value="Genomic_DNA"/>
</dbReference>
<protein>
    <submittedName>
        <fullName evidence="1">Uncharacterized protein</fullName>
    </submittedName>
</protein>
<proteinExistence type="predicted"/>
<comment type="caution">
    <text evidence="1">The sequence shown here is derived from an EMBL/GenBank/DDBJ whole genome shotgun (WGS) entry which is preliminary data.</text>
</comment>
<reference evidence="1 2" key="1">
    <citation type="submission" date="2019-07" db="EMBL/GenBank/DDBJ databases">
        <title>Genome Sequencing of Bacteroides fragilis.</title>
        <authorList>
            <person name="Pinto K.M."/>
            <person name="Ruoff K.L."/>
            <person name="Price C.E."/>
            <person name="Valls R.A."/>
            <person name="O'Toole G.A."/>
        </authorList>
    </citation>
    <scope>NUCLEOTIDE SEQUENCE [LARGE SCALE GENOMIC DNA]</scope>
    <source>
        <strain evidence="1 2">AD135F_3B</strain>
    </source>
</reference>
<dbReference type="AlphaFoldDB" id="A0AB38PFP3"/>
<evidence type="ECO:0000313" key="2">
    <source>
        <dbReference type="Proteomes" id="UP000319026"/>
    </source>
</evidence>
<organism evidence="1 2">
    <name type="scientific">Bacteroides fragilis</name>
    <dbReference type="NCBI Taxonomy" id="817"/>
    <lineage>
        <taxon>Bacteria</taxon>
        <taxon>Pseudomonadati</taxon>
        <taxon>Bacteroidota</taxon>
        <taxon>Bacteroidia</taxon>
        <taxon>Bacteroidales</taxon>
        <taxon>Bacteroidaceae</taxon>
        <taxon>Bacteroides</taxon>
    </lineage>
</organism>
<gene>
    <name evidence="1" type="ORF">FSA03_25405</name>
</gene>
<dbReference type="Proteomes" id="UP000319026">
    <property type="component" value="Unassembled WGS sequence"/>
</dbReference>
<evidence type="ECO:0000313" key="1">
    <source>
        <dbReference type="EMBL" id="TWV40024.1"/>
    </source>
</evidence>
<feature type="non-terminal residue" evidence="1">
    <location>
        <position position="69"/>
    </location>
</feature>
<name>A0AB38PFP3_BACFG</name>
<sequence length="69" mass="7359">MNNYVKTSVPRPVGNPGNGINPKDVLTLIDIDDLVYFPPRDGAGVVLEGDIVVKPSAYSTDLYLTPGTV</sequence>
<accession>A0AB38PFP3</accession>